<comment type="caution">
    <text evidence="2">The sequence shown here is derived from an EMBL/GenBank/DDBJ whole genome shotgun (WGS) entry which is preliminary data.</text>
</comment>
<evidence type="ECO:0000256" key="1">
    <source>
        <dbReference type="SAM" id="Phobius"/>
    </source>
</evidence>
<dbReference type="EMBL" id="JBJGEB010000001">
    <property type="protein sequence ID" value="MFK7641170.1"/>
    <property type="molecule type" value="Genomic_DNA"/>
</dbReference>
<dbReference type="PANTHER" id="PTHR34351">
    <property type="entry name" value="SLR1927 PROTEIN-RELATED"/>
    <property type="match status" value="1"/>
</dbReference>
<keyword evidence="1" id="KW-0472">Membrane</keyword>
<evidence type="ECO:0000313" key="3">
    <source>
        <dbReference type="Proteomes" id="UP001621964"/>
    </source>
</evidence>
<sequence>MWPSETALLPVRDNEAAARRHIRTVPTRLGVGLLVMVALLWLVGLNYQANLAYIAAFWLLGFIIVAVLQNRAQLLGLRLEVKMPSEIFAGTPAEITLDAAGNTRRRRLWLAQDDGDGWQPWHIPGGSASAVLPLQAQMRGYLRLPLLRVAAAAPFGICTTECRWQWRSDKVVFPAPEAHDPPAGFHADECGGVQAASARSSDDLSHLQAHQSGASLQHIAWKTYAKTGEMLDKKFEAAEAGGGSHIISYRDYPSAGREQLAALLCHRVLEAERRGIRYELELPGRTVAPQKSQREICLTALALW</sequence>
<dbReference type="PANTHER" id="PTHR34351:SF1">
    <property type="entry name" value="SLR1927 PROTEIN"/>
    <property type="match status" value="1"/>
</dbReference>
<proteinExistence type="predicted"/>
<feature type="transmembrane region" description="Helical" evidence="1">
    <location>
        <begin position="29"/>
        <end position="45"/>
    </location>
</feature>
<feature type="transmembrane region" description="Helical" evidence="1">
    <location>
        <begin position="51"/>
        <end position="68"/>
    </location>
</feature>
<dbReference type="Proteomes" id="UP001621964">
    <property type="component" value="Unassembled WGS sequence"/>
</dbReference>
<keyword evidence="3" id="KW-1185">Reference proteome</keyword>
<name>A0ABW8Q249_9NEIS</name>
<gene>
    <name evidence="2" type="ORF">ACI43T_01460</name>
</gene>
<organism evidence="2 3">
    <name type="scientific">Neisseria oralis</name>
    <dbReference type="NCBI Taxonomy" id="1107316"/>
    <lineage>
        <taxon>Bacteria</taxon>
        <taxon>Pseudomonadati</taxon>
        <taxon>Pseudomonadota</taxon>
        <taxon>Betaproteobacteria</taxon>
        <taxon>Neisseriales</taxon>
        <taxon>Neisseriaceae</taxon>
        <taxon>Neisseria</taxon>
    </lineage>
</organism>
<protein>
    <submittedName>
        <fullName evidence="2">DUF58 domain-containing protein</fullName>
    </submittedName>
</protein>
<reference evidence="2 3" key="1">
    <citation type="submission" date="2024-11" db="EMBL/GenBank/DDBJ databases">
        <authorList>
            <person name="Mikucki A.G."/>
            <person name="Kahler C.M."/>
        </authorList>
    </citation>
    <scope>NUCLEOTIDE SEQUENCE [LARGE SCALE GENOMIC DNA]</scope>
    <source>
        <strain evidence="2 3">EXNM717</strain>
    </source>
</reference>
<accession>A0ABW8Q249</accession>
<keyword evidence="1" id="KW-0812">Transmembrane</keyword>
<keyword evidence="1" id="KW-1133">Transmembrane helix</keyword>
<evidence type="ECO:0000313" key="2">
    <source>
        <dbReference type="EMBL" id="MFK7641170.1"/>
    </source>
</evidence>
<dbReference type="RefSeq" id="WP_405385332.1">
    <property type="nucleotide sequence ID" value="NZ_JBJGEB010000001.1"/>
</dbReference>